<evidence type="ECO:0000313" key="3">
    <source>
        <dbReference type="Proteomes" id="UP000318093"/>
    </source>
</evidence>
<dbReference type="CDD" id="cd01066">
    <property type="entry name" value="APP_MetAP"/>
    <property type="match status" value="1"/>
</dbReference>
<comment type="caution">
    <text evidence="2">The sequence shown here is derived from an EMBL/GenBank/DDBJ whole genome shotgun (WGS) entry which is preliminary data.</text>
</comment>
<dbReference type="AlphaFoldDB" id="A0A537J8K7"/>
<gene>
    <name evidence="2" type="ORF">E6H03_09435</name>
</gene>
<dbReference type="SUPFAM" id="SSF55920">
    <property type="entry name" value="Creatinase/aminopeptidase"/>
    <property type="match status" value="1"/>
</dbReference>
<keyword evidence="2" id="KW-0645">Protease</keyword>
<name>A0A537J8K7_9BACT</name>
<dbReference type="InterPro" id="IPR029149">
    <property type="entry name" value="Creatin/AminoP/Spt16_N"/>
</dbReference>
<dbReference type="Pfam" id="PF00557">
    <property type="entry name" value="Peptidase_M24"/>
    <property type="match status" value="1"/>
</dbReference>
<evidence type="ECO:0000259" key="1">
    <source>
        <dbReference type="Pfam" id="PF00557"/>
    </source>
</evidence>
<dbReference type="GO" id="GO:0004177">
    <property type="term" value="F:aminopeptidase activity"/>
    <property type="evidence" value="ECO:0007669"/>
    <property type="project" value="UniProtKB-KW"/>
</dbReference>
<dbReference type="InterPro" id="IPR000994">
    <property type="entry name" value="Pept_M24"/>
</dbReference>
<dbReference type="InterPro" id="IPR050659">
    <property type="entry name" value="Peptidase_M24B"/>
</dbReference>
<feature type="domain" description="Peptidase M24" evidence="1">
    <location>
        <begin position="76"/>
        <end position="282"/>
    </location>
</feature>
<accession>A0A537J8K7</accession>
<dbReference type="PANTHER" id="PTHR46112:SF3">
    <property type="entry name" value="AMINOPEPTIDASE YPDF"/>
    <property type="match status" value="1"/>
</dbReference>
<dbReference type="EMBL" id="VBAN01000295">
    <property type="protein sequence ID" value="TMI79867.1"/>
    <property type="molecule type" value="Genomic_DNA"/>
</dbReference>
<keyword evidence="2" id="KW-0031">Aminopeptidase</keyword>
<sequence length="300" mass="32558">MGYEDRQDPVEATLGLLHELGVSGRMVGAEADAWFVSPKRYLQLQQNVEQAGGRFVDASRLIEEQRVIKSDEELAHIRTGARAAEGAMRAAIGASRAGTTENEVAGAMSAELIRGGGEYAGLPPFITSGPRTSLCHSTWAGRTYVAGDVLNYELPGVVKRYCAGLYRCRTVGRPSDEVARRGAIVREALERVLEAIRPGATSGEVHNASKAVFQKHGLGHLLGHRTGYSVGINYAPDWGEGQIMSIWDGDERPLRTGMTFHLVPGFYDLGRYGIIISETVLVGRAGCEVITNFPRELFVV</sequence>
<reference evidence="2 3" key="1">
    <citation type="journal article" date="2019" name="Nat. Microbiol.">
        <title>Mediterranean grassland soil C-N compound turnover is dependent on rainfall and depth, and is mediated by genomically divergent microorganisms.</title>
        <authorList>
            <person name="Diamond S."/>
            <person name="Andeer P.F."/>
            <person name="Li Z."/>
            <person name="Crits-Christoph A."/>
            <person name="Burstein D."/>
            <person name="Anantharaman K."/>
            <person name="Lane K.R."/>
            <person name="Thomas B.C."/>
            <person name="Pan C."/>
            <person name="Northen T.R."/>
            <person name="Banfield J.F."/>
        </authorList>
    </citation>
    <scope>NUCLEOTIDE SEQUENCE [LARGE SCALE GENOMIC DNA]</scope>
    <source>
        <strain evidence="2">NP_6</strain>
    </source>
</reference>
<dbReference type="Gene3D" id="3.90.230.10">
    <property type="entry name" value="Creatinase/methionine aminopeptidase superfamily"/>
    <property type="match status" value="1"/>
</dbReference>
<proteinExistence type="predicted"/>
<dbReference type="Gene3D" id="3.40.350.10">
    <property type="entry name" value="Creatinase/prolidase N-terminal domain"/>
    <property type="match status" value="1"/>
</dbReference>
<dbReference type="Proteomes" id="UP000318093">
    <property type="component" value="Unassembled WGS sequence"/>
</dbReference>
<dbReference type="SUPFAM" id="SSF53092">
    <property type="entry name" value="Creatinase/prolidase N-terminal domain"/>
    <property type="match status" value="1"/>
</dbReference>
<organism evidence="2 3">
    <name type="scientific">Candidatus Segetimicrobium genomatis</name>
    <dbReference type="NCBI Taxonomy" id="2569760"/>
    <lineage>
        <taxon>Bacteria</taxon>
        <taxon>Bacillati</taxon>
        <taxon>Candidatus Sysuimicrobiota</taxon>
        <taxon>Candidatus Sysuimicrobiia</taxon>
        <taxon>Candidatus Sysuimicrobiales</taxon>
        <taxon>Candidatus Segetimicrobiaceae</taxon>
        <taxon>Candidatus Segetimicrobium</taxon>
    </lineage>
</organism>
<protein>
    <submittedName>
        <fullName evidence="2">Aminopeptidase P family protein</fullName>
    </submittedName>
</protein>
<dbReference type="InterPro" id="IPR036005">
    <property type="entry name" value="Creatinase/aminopeptidase-like"/>
</dbReference>
<keyword evidence="2" id="KW-0378">Hydrolase</keyword>
<evidence type="ECO:0000313" key="2">
    <source>
        <dbReference type="EMBL" id="TMI79867.1"/>
    </source>
</evidence>
<dbReference type="PANTHER" id="PTHR46112">
    <property type="entry name" value="AMINOPEPTIDASE"/>
    <property type="match status" value="1"/>
</dbReference>